<dbReference type="RefSeq" id="XP_037192249.1">
    <property type="nucleotide sequence ID" value="XM_037338943.1"/>
</dbReference>
<proteinExistence type="predicted"/>
<dbReference type="OrthoDB" id="3549024at2759"/>
<name>A0A8H6EIB8_9HELO</name>
<accession>A0A8H6EIB8</accession>
<dbReference type="AlphaFoldDB" id="A0A8H6EIB8"/>
<gene>
    <name evidence="1" type="ORF">Bfra_008584</name>
</gene>
<evidence type="ECO:0000313" key="2">
    <source>
        <dbReference type="Proteomes" id="UP000531561"/>
    </source>
</evidence>
<organism evidence="1 2">
    <name type="scientific">Botrytis fragariae</name>
    <dbReference type="NCBI Taxonomy" id="1964551"/>
    <lineage>
        <taxon>Eukaryota</taxon>
        <taxon>Fungi</taxon>
        <taxon>Dikarya</taxon>
        <taxon>Ascomycota</taxon>
        <taxon>Pezizomycotina</taxon>
        <taxon>Leotiomycetes</taxon>
        <taxon>Helotiales</taxon>
        <taxon>Sclerotiniaceae</taxon>
        <taxon>Botrytis</taxon>
    </lineage>
</organism>
<reference evidence="1 2" key="1">
    <citation type="journal article" date="2020" name="Phytopathology">
        <title>A high-quality genome resource of Botrytis fragariae, a new and rapidly spreading fungal pathogen causing strawberry gray mold in the U.S.A.</title>
        <authorList>
            <person name="Wu Y."/>
            <person name="Saski C.A."/>
            <person name="Schnabel G."/>
            <person name="Xiao S."/>
            <person name="Hu M."/>
        </authorList>
    </citation>
    <scope>NUCLEOTIDE SEQUENCE [LARGE SCALE GENOMIC DNA]</scope>
    <source>
        <strain evidence="1 2">BVB16</strain>
    </source>
</reference>
<dbReference type="Proteomes" id="UP000531561">
    <property type="component" value="Unassembled WGS sequence"/>
</dbReference>
<protein>
    <recommendedName>
        <fullName evidence="3">Fungal N-terminal domain-containing protein</fullName>
    </recommendedName>
</protein>
<sequence length="641" mass="72737">MEGLAAAGGVIAVVSLAGQVTQGCNYLHSVFEDARDAPVELRLLNNEISIIKSISTKFTASIPDNPEHLAALDFCNESIHKLRDVVDKYGILTDVGKYMKWGPRLALALNTSKILKHLNRLREAKGHLEHLHNASRHDETKLKIENLRNSIQQLNLSNSQISAIVNYSHAKVDDIVSTAKETRLILQNMADKFVKQTERSLESDHLIEKRVVDAVELILENLLKKHFRETIDLQSSSSNRSPHLEACHHMPPSNLKSWNPSLENPSIISQKSELECILAKLSGEIQTVECPDFERTSKYSTRIGQVLIRTVSKTYITLDEIEMENIQFNPSPMLNAQELSSVDEFPITLTRTEILLLPGFWEQARGATIKLHEIVRPSTIDSSLSLHMRSFSDLGSQLPKDLNERVAAGNIFDNEFTVSQSTGVKVTASPSLLYTAFKAVFVAQGVRHGKARRRKSRKPRRSTSLLRQSLDSEVNDVIELIALWTESKLSLEYQEMFMNESKGTGKTQESVSQQAINRLSNIQRLRHEYVHDLVMEIHNSYDAGSCQIWYSLNPVHTKYEARYLAIASPAPVNIFGYKFILDEIASKYANNEELPPWQINLVWYKQIVCYFLMSLSGLSILECELLDYIFHRYFFEIESIL</sequence>
<dbReference type="EMBL" id="JABFCT010000009">
    <property type="protein sequence ID" value="KAF5873303.1"/>
    <property type="molecule type" value="Genomic_DNA"/>
</dbReference>
<dbReference type="GeneID" id="59262635"/>
<evidence type="ECO:0000313" key="1">
    <source>
        <dbReference type="EMBL" id="KAF5873303.1"/>
    </source>
</evidence>
<comment type="caution">
    <text evidence="1">The sequence shown here is derived from an EMBL/GenBank/DDBJ whole genome shotgun (WGS) entry which is preliminary data.</text>
</comment>
<evidence type="ECO:0008006" key="3">
    <source>
        <dbReference type="Google" id="ProtNLM"/>
    </source>
</evidence>
<keyword evidence="2" id="KW-1185">Reference proteome</keyword>